<feature type="compositionally biased region" description="Acidic residues" evidence="1">
    <location>
        <begin position="1083"/>
        <end position="1098"/>
    </location>
</feature>
<dbReference type="EMBL" id="CAJOBG010001793">
    <property type="protein sequence ID" value="CAF3958947.1"/>
    <property type="molecule type" value="Genomic_DNA"/>
</dbReference>
<proteinExistence type="predicted"/>
<reference evidence="3" key="1">
    <citation type="submission" date="2021-02" db="EMBL/GenBank/DDBJ databases">
        <authorList>
            <person name="Nowell W R."/>
        </authorList>
    </citation>
    <scope>NUCLEOTIDE SEQUENCE</scope>
</reference>
<feature type="region of interest" description="Disordered" evidence="1">
    <location>
        <begin position="1075"/>
        <end position="1223"/>
    </location>
</feature>
<sequence length="1354" mass="156029">MISNPCALDILIKNFNHVINHNVHDTDLMYDYRHASQAKQHPILKNNPDSLLFQLYIDEIGLTNPIGAKKDTQKITMLHFQLIDFPDTVRSMLKSIGRLAMCHTKYLSVKSNRMKFFEPIVEELNAIQTTGIFIPALGRQLHFAFTVLAGDNLGSNDIGGFQKNFNNGQFCRHCHINYDQRLVPLSQISHPHRTKDQHDNLVQQVINLNNDFILQGVADISPFSKLIGFHATTSLPSDLMHDFNEGLCGQILLAMIKEASNKRILSYGEIEERLISFDYGPNDKSNKGPALRKKHLNKGKIVGTASQKICLFKLFPIIFHDIIDALDTKEIYICLREIISLVYACPFRKSWLSYLHSLTIRFQSLVVHMRPNLIIPKVHFASHYAKQIEMYGPCIRHWCMRFESKHQMFKQLAVKSNNFKNILYTLSKRHQLRQCFLLSLPNYYEIIREGYSSTEKHIYALPADVRKLLQGKIAHFDDTTTVMEYQRLKFDHVMFIKGSVFVNNLVEEEEIPSFLHVIFILKIANDWLLIVEQLETVAFNESLWVYELEHTHLLSMKQPNELIHVLPKGLDIYKKNSINLVKEVLLFQSHLTKIREDIDGETLFNLPQSIMYEIIKTIKERVRFLAEHRTLFHGVACNNSDPIASEKYIDNSLDNNSQQVIEQRNTNQLTTMSTITFSDNHPSNDSAFDSSTDSEAMNDETMISSKENDAKENYNDEEQHKGEINHFRGHTNARRLLLDAIFADVTTKYSLLYPDTHEYRSMAIAILEKLNVKNDTEALNDWTESLKSKFKRERRPLQQISEEVLKMKLKFGNSAGRPVKQNDNVIAARREVQVEFWNKADVNDDPQDFDEHIQFMKTELGKENRDLDSVKVSWKKTLIERRSYVQNHTTQEVLQEYPGYRNTSLIFDEIQYLCNVDIEANLRTMLPKLLTNVPDNLGFVNDLPIARLIKLLSRCFTESWKYVLTYKEPLSPRPTIQVTTDKYVIYFDYDIITETASIDQALCIIISLYVIFELQFGTHNRIVHLLYGILLQEPAALTKPLRLILKEWNFTIDKKERKQANRLSKITSINNSTHTASTKDLENFDETESSSESDEEPQEAFTTTTDNLHPLIETKKQLSMSTVTEDVQNPPTTMTLSANKDNVNKSSKVTSSSAQIDSKSQINFPSSKEANIEASTSILSNKNTSDSVNSENRVRTRSNQLSSKQTPKHTSPPKRRLHSPEGPISSRLKRFVGNSSVVRWEFICCSLGIHLLFVRNSSVVRADVYYCVVPTDESIILRYVIETLFIIHGETKLNMICPIGIDPEKLYGPPYDHQWYYHIKHPELPTAPSILSLIQTIKELNERPSNEPDDDDDN</sequence>
<organism evidence="3 4">
    <name type="scientific">Rotaria magnacalcarata</name>
    <dbReference type="NCBI Taxonomy" id="392030"/>
    <lineage>
        <taxon>Eukaryota</taxon>
        <taxon>Metazoa</taxon>
        <taxon>Spiralia</taxon>
        <taxon>Gnathifera</taxon>
        <taxon>Rotifera</taxon>
        <taxon>Eurotatoria</taxon>
        <taxon>Bdelloidea</taxon>
        <taxon>Philodinida</taxon>
        <taxon>Philodinidae</taxon>
        <taxon>Rotaria</taxon>
    </lineage>
</organism>
<name>A0A819T1W0_9BILA</name>
<accession>A0A819T1W0</accession>
<feature type="compositionally biased region" description="Low complexity" evidence="1">
    <location>
        <begin position="1137"/>
        <end position="1154"/>
    </location>
</feature>
<feature type="compositionally biased region" description="Polar residues" evidence="1">
    <location>
        <begin position="1155"/>
        <end position="1209"/>
    </location>
</feature>
<comment type="caution">
    <text evidence="3">The sequence shown here is derived from an EMBL/GenBank/DDBJ whole genome shotgun (WGS) entry which is preliminary data.</text>
</comment>
<evidence type="ECO:0000313" key="2">
    <source>
        <dbReference type="EMBL" id="CAF3958947.1"/>
    </source>
</evidence>
<protein>
    <submittedName>
        <fullName evidence="3">Uncharacterized protein</fullName>
    </submittedName>
</protein>
<dbReference type="Proteomes" id="UP000663866">
    <property type="component" value="Unassembled WGS sequence"/>
</dbReference>
<keyword evidence="5" id="KW-1185">Reference proteome</keyword>
<dbReference type="Proteomes" id="UP000663842">
    <property type="component" value="Unassembled WGS sequence"/>
</dbReference>
<evidence type="ECO:0000313" key="4">
    <source>
        <dbReference type="Proteomes" id="UP000663842"/>
    </source>
</evidence>
<dbReference type="EMBL" id="CAJOBF010003036">
    <property type="protein sequence ID" value="CAF4070437.1"/>
    <property type="molecule type" value="Genomic_DNA"/>
</dbReference>
<evidence type="ECO:0000256" key="1">
    <source>
        <dbReference type="SAM" id="MobiDB-lite"/>
    </source>
</evidence>
<evidence type="ECO:0000313" key="3">
    <source>
        <dbReference type="EMBL" id="CAF4070437.1"/>
    </source>
</evidence>
<evidence type="ECO:0000313" key="5">
    <source>
        <dbReference type="Proteomes" id="UP000663866"/>
    </source>
</evidence>
<gene>
    <name evidence="2" type="ORF">OVN521_LOCUS12688</name>
    <name evidence="3" type="ORF">UXM345_LOCUS20405</name>
</gene>
<feature type="compositionally biased region" description="Polar residues" evidence="1">
    <location>
        <begin position="1117"/>
        <end position="1136"/>
    </location>
</feature>